<gene>
    <name evidence="1" type="ORF">BXZ70DRAFT_312231</name>
</gene>
<dbReference type="AlphaFoldDB" id="A0A8K0UKX3"/>
<protein>
    <submittedName>
        <fullName evidence="1">Uncharacterized protein</fullName>
    </submittedName>
</protein>
<reference evidence="1" key="1">
    <citation type="journal article" date="2021" name="New Phytol.">
        <title>Evolutionary innovations through gain and loss of genes in the ectomycorrhizal Boletales.</title>
        <authorList>
            <person name="Wu G."/>
            <person name="Miyauchi S."/>
            <person name="Morin E."/>
            <person name="Kuo A."/>
            <person name="Drula E."/>
            <person name="Varga T."/>
            <person name="Kohler A."/>
            <person name="Feng B."/>
            <person name="Cao Y."/>
            <person name="Lipzen A."/>
            <person name="Daum C."/>
            <person name="Hundley H."/>
            <person name="Pangilinan J."/>
            <person name="Johnson J."/>
            <person name="Barry K."/>
            <person name="LaButti K."/>
            <person name="Ng V."/>
            <person name="Ahrendt S."/>
            <person name="Min B."/>
            <person name="Choi I.G."/>
            <person name="Park H."/>
            <person name="Plett J.M."/>
            <person name="Magnuson J."/>
            <person name="Spatafora J.W."/>
            <person name="Nagy L.G."/>
            <person name="Henrissat B."/>
            <person name="Grigoriev I.V."/>
            <person name="Yang Z.L."/>
            <person name="Xu J."/>
            <person name="Martin F.M."/>
        </authorList>
    </citation>
    <scope>NUCLEOTIDE SEQUENCE</scope>
    <source>
        <strain evidence="1">KKN 215</strain>
    </source>
</reference>
<comment type="caution">
    <text evidence="1">The sequence shown here is derived from an EMBL/GenBank/DDBJ whole genome shotgun (WGS) entry which is preliminary data.</text>
</comment>
<accession>A0A8K0UKX3</accession>
<keyword evidence="2" id="KW-1185">Reference proteome</keyword>
<name>A0A8K0UKX3_9AGAR</name>
<evidence type="ECO:0000313" key="2">
    <source>
        <dbReference type="Proteomes" id="UP000813824"/>
    </source>
</evidence>
<evidence type="ECO:0000313" key="1">
    <source>
        <dbReference type="EMBL" id="KAH8097110.1"/>
    </source>
</evidence>
<organism evidence="1 2">
    <name type="scientific">Cristinia sonorae</name>
    <dbReference type="NCBI Taxonomy" id="1940300"/>
    <lineage>
        <taxon>Eukaryota</taxon>
        <taxon>Fungi</taxon>
        <taxon>Dikarya</taxon>
        <taxon>Basidiomycota</taxon>
        <taxon>Agaricomycotina</taxon>
        <taxon>Agaricomycetes</taxon>
        <taxon>Agaricomycetidae</taxon>
        <taxon>Agaricales</taxon>
        <taxon>Pleurotineae</taxon>
        <taxon>Stephanosporaceae</taxon>
        <taxon>Cristinia</taxon>
    </lineage>
</organism>
<proteinExistence type="predicted"/>
<sequence length="168" mass="18990">MLTTTIKNQSYSIPSYAATVWHILLHLHACLAVVSSQASISISFLPSQAHNTSPHAIVRVALLRKPVTQFQRTRASSHCQLFSPARKQFLRLYPVASNLPSPSLHSRHLFIYTLRSFPLKTSLTRHHCAPARHTHTIRPSPLPNRKAFGLSRFQLTLYKTRPHQLTAS</sequence>
<dbReference type="EMBL" id="JAEVFJ010000021">
    <property type="protein sequence ID" value="KAH8097110.1"/>
    <property type="molecule type" value="Genomic_DNA"/>
</dbReference>
<dbReference type="Proteomes" id="UP000813824">
    <property type="component" value="Unassembled WGS sequence"/>
</dbReference>